<accession>A0A917REP8</accession>
<name>A0A917REP8_9ACTN</name>
<evidence type="ECO:0000313" key="2">
    <source>
        <dbReference type="Proteomes" id="UP000637788"/>
    </source>
</evidence>
<dbReference type="EMBL" id="BMPQ01000030">
    <property type="protein sequence ID" value="GGL04182.1"/>
    <property type="molecule type" value="Genomic_DNA"/>
</dbReference>
<organism evidence="1 2">
    <name type="scientific">Streptomyces flaveus</name>
    <dbReference type="NCBI Taxonomy" id="66370"/>
    <lineage>
        <taxon>Bacteria</taxon>
        <taxon>Bacillati</taxon>
        <taxon>Actinomycetota</taxon>
        <taxon>Actinomycetes</taxon>
        <taxon>Kitasatosporales</taxon>
        <taxon>Streptomycetaceae</taxon>
        <taxon>Streptomyces</taxon>
        <taxon>Streptomyces aurantiacus group</taxon>
    </lineage>
</organism>
<evidence type="ECO:0000313" key="1">
    <source>
        <dbReference type="EMBL" id="GGL04182.1"/>
    </source>
</evidence>
<comment type="caution">
    <text evidence="1">The sequence shown here is derived from an EMBL/GenBank/DDBJ whole genome shotgun (WGS) entry which is preliminary data.</text>
</comment>
<gene>
    <name evidence="1" type="ORF">GCM10010094_76200</name>
</gene>
<sequence length="45" mass="4549">MSGDTYVTGAGGTSDDDAFYVRAHGPVFWAEADCQSPGPLAGVTA</sequence>
<dbReference type="Proteomes" id="UP000637788">
    <property type="component" value="Unassembled WGS sequence"/>
</dbReference>
<protein>
    <submittedName>
        <fullName evidence="1">Uncharacterized protein</fullName>
    </submittedName>
</protein>
<keyword evidence="2" id="KW-1185">Reference proteome</keyword>
<reference evidence="1" key="2">
    <citation type="submission" date="2020-09" db="EMBL/GenBank/DDBJ databases">
        <authorList>
            <person name="Sun Q."/>
            <person name="Ohkuma M."/>
        </authorList>
    </citation>
    <scope>NUCLEOTIDE SEQUENCE</scope>
    <source>
        <strain evidence="1">JCM 3035</strain>
    </source>
</reference>
<reference evidence="1" key="1">
    <citation type="journal article" date="2014" name="Int. J. Syst. Evol. Microbiol.">
        <title>Complete genome sequence of Corynebacterium casei LMG S-19264T (=DSM 44701T), isolated from a smear-ripened cheese.</title>
        <authorList>
            <consortium name="US DOE Joint Genome Institute (JGI-PGF)"/>
            <person name="Walter F."/>
            <person name="Albersmeier A."/>
            <person name="Kalinowski J."/>
            <person name="Ruckert C."/>
        </authorList>
    </citation>
    <scope>NUCLEOTIDE SEQUENCE</scope>
    <source>
        <strain evidence="1">JCM 3035</strain>
    </source>
</reference>
<proteinExistence type="predicted"/>
<dbReference type="AlphaFoldDB" id="A0A917REP8"/>